<dbReference type="InterPro" id="IPR036322">
    <property type="entry name" value="WD40_repeat_dom_sf"/>
</dbReference>
<dbReference type="VEuPathDB" id="VectorBase:LLOJ007588"/>
<feature type="repeat" description="WD" evidence="4">
    <location>
        <begin position="94"/>
        <end position="133"/>
    </location>
</feature>
<keyword evidence="3" id="KW-0677">Repeat</keyword>
<evidence type="ECO:0000256" key="2">
    <source>
        <dbReference type="ARBA" id="ARBA00022574"/>
    </source>
</evidence>
<evidence type="ECO:0000256" key="3">
    <source>
        <dbReference type="ARBA" id="ARBA00022737"/>
    </source>
</evidence>
<protein>
    <submittedName>
        <fullName evidence="5">Uncharacterized protein</fullName>
    </submittedName>
</protein>
<dbReference type="EMBL" id="AJWK01025270">
    <property type="status" value="NOT_ANNOTATED_CDS"/>
    <property type="molecule type" value="Genomic_DNA"/>
</dbReference>
<dbReference type="VEuPathDB" id="VectorBase:LLONM1_002954"/>
<dbReference type="GO" id="GO:0000347">
    <property type="term" value="C:THO complex"/>
    <property type="evidence" value="ECO:0007669"/>
    <property type="project" value="TreeGrafter"/>
</dbReference>
<dbReference type="PANTHER" id="PTHR44411:SF1">
    <property type="entry name" value="THO COMPLEX SUBUNIT 6 HOMOLOG"/>
    <property type="match status" value="1"/>
</dbReference>
<dbReference type="Gene3D" id="2.130.10.10">
    <property type="entry name" value="YVTN repeat-like/Quinoprotein amine dehydrogenase"/>
    <property type="match status" value="1"/>
</dbReference>
<evidence type="ECO:0000313" key="5">
    <source>
        <dbReference type="EnsemblMetazoa" id="LLOJ007588-PA"/>
    </source>
</evidence>
<dbReference type="InterPro" id="IPR019775">
    <property type="entry name" value="WD40_repeat_CS"/>
</dbReference>
<dbReference type="PROSITE" id="PS50082">
    <property type="entry name" value="WD_REPEATS_2"/>
    <property type="match status" value="1"/>
</dbReference>
<dbReference type="EnsemblMetazoa" id="LLOJ007588-RA">
    <property type="protein sequence ID" value="LLOJ007588-PA"/>
    <property type="gene ID" value="LLOJ007588"/>
</dbReference>
<keyword evidence="2 4" id="KW-0853">WD repeat</keyword>
<proteinExistence type="inferred from homology"/>
<evidence type="ECO:0000256" key="1">
    <source>
        <dbReference type="ARBA" id="ARBA00009728"/>
    </source>
</evidence>
<organism evidence="5 6">
    <name type="scientific">Lutzomyia longipalpis</name>
    <name type="common">Sand fly</name>
    <dbReference type="NCBI Taxonomy" id="7200"/>
    <lineage>
        <taxon>Eukaryota</taxon>
        <taxon>Metazoa</taxon>
        <taxon>Ecdysozoa</taxon>
        <taxon>Arthropoda</taxon>
        <taxon>Hexapoda</taxon>
        <taxon>Insecta</taxon>
        <taxon>Pterygota</taxon>
        <taxon>Neoptera</taxon>
        <taxon>Endopterygota</taxon>
        <taxon>Diptera</taxon>
        <taxon>Nematocera</taxon>
        <taxon>Psychodoidea</taxon>
        <taxon>Psychodidae</taxon>
        <taxon>Lutzomyia</taxon>
        <taxon>Lutzomyia</taxon>
    </lineage>
</organism>
<reference evidence="5" key="1">
    <citation type="submission" date="2020-05" db="UniProtKB">
        <authorList>
            <consortium name="EnsemblMetazoa"/>
        </authorList>
    </citation>
    <scope>IDENTIFICATION</scope>
    <source>
        <strain evidence="5">Jacobina</strain>
    </source>
</reference>
<dbReference type="Proteomes" id="UP000092461">
    <property type="component" value="Unassembled WGS sequence"/>
</dbReference>
<dbReference type="GO" id="GO:0000346">
    <property type="term" value="C:transcription export complex"/>
    <property type="evidence" value="ECO:0007669"/>
    <property type="project" value="TreeGrafter"/>
</dbReference>
<evidence type="ECO:0000256" key="4">
    <source>
        <dbReference type="PROSITE-ProRule" id="PRU00221"/>
    </source>
</evidence>
<accession>A0A1B0CRU0</accession>
<name>A0A1B0CRU0_LUTLO</name>
<dbReference type="InterPro" id="IPR001680">
    <property type="entry name" value="WD40_rpt"/>
</dbReference>
<dbReference type="GO" id="GO:0006406">
    <property type="term" value="P:mRNA export from nucleus"/>
    <property type="evidence" value="ECO:0007669"/>
    <property type="project" value="TreeGrafter"/>
</dbReference>
<dbReference type="SUPFAM" id="SSF50978">
    <property type="entry name" value="WD40 repeat-like"/>
    <property type="match status" value="1"/>
</dbReference>
<sequence length="155" mass="18017">MSQTWVMCRVWSSTRTSLLWEFRERFGDINGAKTARRSRKKVWEIRIPNSYESIEAVDVNSLWLNEETDEVFLGCGDSRILGINLEGGQIMKTYSEHKDYIHCLSGLENRLYSASEDGSVKFWDLRQKKSTGSVEPYKNHELFRPQMGKWLGTVS</sequence>
<dbReference type="PROSITE" id="PS00678">
    <property type="entry name" value="WD_REPEATS_1"/>
    <property type="match status" value="1"/>
</dbReference>
<dbReference type="PANTHER" id="PTHR44411">
    <property type="entry name" value="THO COMPLEX SUBUNIT 6 HOMOLOG"/>
    <property type="match status" value="1"/>
</dbReference>
<evidence type="ECO:0000313" key="6">
    <source>
        <dbReference type="Proteomes" id="UP000092461"/>
    </source>
</evidence>
<dbReference type="AlphaFoldDB" id="A0A1B0CRU0"/>
<dbReference type="Pfam" id="PF00400">
    <property type="entry name" value="WD40"/>
    <property type="match status" value="1"/>
</dbReference>
<dbReference type="SMART" id="SM00320">
    <property type="entry name" value="WD40"/>
    <property type="match status" value="1"/>
</dbReference>
<keyword evidence="6" id="KW-1185">Reference proteome</keyword>
<dbReference type="InterPro" id="IPR015943">
    <property type="entry name" value="WD40/YVTN_repeat-like_dom_sf"/>
</dbReference>
<dbReference type="InterPro" id="IPR042626">
    <property type="entry name" value="THOC6"/>
</dbReference>
<comment type="similarity">
    <text evidence="1">Belongs to the WD repeat THOC6 family.</text>
</comment>